<sequence length="187" mass="20748">MNGIDDFYKFFKTFIGLIVAGVATTALVLVTALIDIAPPWPVAIVQITAIVQLIALVLVYQMLSKANRNTINRKMKNNLLFLLIFAILYFSLFSLLIFKMPNEDIGVKGLFCSVDAYNLFADTCPFLQEAQIATANYEAEKLWTPLGITASRILLLIAWIGSFATLVNLFACFVVYQHNQASVKKAG</sequence>
<dbReference type="RefSeq" id="WP_220231103.1">
    <property type="nucleotide sequence ID" value="NZ_JAICBX010000006.1"/>
</dbReference>
<dbReference type="AlphaFoldDB" id="A0AAE3D3R6"/>
<organism evidence="2 3">
    <name type="scientific">Flavimaribacter sediminis</name>
    <dbReference type="NCBI Taxonomy" id="2865987"/>
    <lineage>
        <taxon>Bacteria</taxon>
        <taxon>Pseudomonadati</taxon>
        <taxon>Pseudomonadota</taxon>
        <taxon>Alphaproteobacteria</taxon>
        <taxon>Hyphomicrobiales</taxon>
        <taxon>Rhizobiaceae</taxon>
        <taxon>Flavimaribacter</taxon>
    </lineage>
</organism>
<reference evidence="2" key="1">
    <citation type="submission" date="2021-08" db="EMBL/GenBank/DDBJ databases">
        <title>Hoeflea bacterium WL0058 sp. nov., isolated from the sediment.</title>
        <authorList>
            <person name="Wang L."/>
            <person name="Zhang D."/>
        </authorList>
    </citation>
    <scope>NUCLEOTIDE SEQUENCE</scope>
    <source>
        <strain evidence="2">WL0058</strain>
    </source>
</reference>
<proteinExistence type="predicted"/>
<evidence type="ECO:0000313" key="3">
    <source>
        <dbReference type="Proteomes" id="UP001196509"/>
    </source>
</evidence>
<comment type="caution">
    <text evidence="2">The sequence shown here is derived from an EMBL/GenBank/DDBJ whole genome shotgun (WGS) entry which is preliminary data.</text>
</comment>
<keyword evidence="1" id="KW-1133">Transmembrane helix</keyword>
<protein>
    <submittedName>
        <fullName evidence="2">Uncharacterized protein</fullName>
    </submittedName>
</protein>
<feature type="transmembrane region" description="Helical" evidence="1">
    <location>
        <begin position="153"/>
        <end position="176"/>
    </location>
</feature>
<feature type="transmembrane region" description="Helical" evidence="1">
    <location>
        <begin position="40"/>
        <end position="59"/>
    </location>
</feature>
<keyword evidence="1" id="KW-0812">Transmembrane</keyword>
<accession>A0AAE3D3R6</accession>
<keyword evidence="3" id="KW-1185">Reference proteome</keyword>
<keyword evidence="1" id="KW-0472">Membrane</keyword>
<evidence type="ECO:0000256" key="1">
    <source>
        <dbReference type="SAM" id="Phobius"/>
    </source>
</evidence>
<dbReference type="Proteomes" id="UP001196509">
    <property type="component" value="Unassembled WGS sequence"/>
</dbReference>
<dbReference type="EMBL" id="JAICBX010000006">
    <property type="protein sequence ID" value="MBW8640372.1"/>
    <property type="molecule type" value="Genomic_DNA"/>
</dbReference>
<feature type="transmembrane region" description="Helical" evidence="1">
    <location>
        <begin position="12"/>
        <end position="34"/>
    </location>
</feature>
<evidence type="ECO:0000313" key="2">
    <source>
        <dbReference type="EMBL" id="MBW8640372.1"/>
    </source>
</evidence>
<name>A0AAE3D3R6_9HYPH</name>
<gene>
    <name evidence="2" type="ORF">K1W69_24485</name>
</gene>
<feature type="transmembrane region" description="Helical" evidence="1">
    <location>
        <begin position="79"/>
        <end position="98"/>
    </location>
</feature>